<organism evidence="4 5">
    <name type="scientific">Koribacter versatilis (strain Ellin345)</name>
    <dbReference type="NCBI Taxonomy" id="204669"/>
    <lineage>
        <taxon>Bacteria</taxon>
        <taxon>Pseudomonadati</taxon>
        <taxon>Acidobacteriota</taxon>
        <taxon>Terriglobia</taxon>
        <taxon>Terriglobales</taxon>
        <taxon>Candidatus Korobacteraceae</taxon>
        <taxon>Candidatus Korobacter</taxon>
    </lineage>
</organism>
<dbReference type="KEGG" id="aba:Acid345_1010"/>
<dbReference type="Proteomes" id="UP000002432">
    <property type="component" value="Chromosome"/>
</dbReference>
<dbReference type="Gene3D" id="3.40.50.1820">
    <property type="entry name" value="alpha/beta hydrolase"/>
    <property type="match status" value="1"/>
</dbReference>
<dbReference type="HOGENOM" id="CLU_032487_0_1_0"/>
<protein>
    <submittedName>
        <fullName evidence="4">Alpha/beta hydrolase</fullName>
    </submittedName>
</protein>
<feature type="active site" description="Charge relay system" evidence="2">
    <location>
        <position position="275"/>
    </location>
</feature>
<dbReference type="InterPro" id="IPR029058">
    <property type="entry name" value="AB_hydrolase_fold"/>
</dbReference>
<dbReference type="InterPro" id="IPR050960">
    <property type="entry name" value="AB_hydrolase_4_sf"/>
</dbReference>
<proteinExistence type="inferred from homology"/>
<dbReference type="Pfam" id="PF00561">
    <property type="entry name" value="Abhydrolase_1"/>
    <property type="match status" value="1"/>
</dbReference>
<comment type="similarity">
    <text evidence="1">Belongs to the AB hydrolase superfamily. AB hydrolase 4 family.</text>
</comment>
<dbReference type="eggNOG" id="COG0429">
    <property type="taxonomic scope" value="Bacteria"/>
</dbReference>
<dbReference type="PANTHER" id="PTHR10794:SF94">
    <property type="entry name" value="ESTERASE YHET-RELATED"/>
    <property type="match status" value="1"/>
</dbReference>
<dbReference type="EMBL" id="CP000360">
    <property type="protein sequence ID" value="ABF40013.1"/>
    <property type="molecule type" value="Genomic_DNA"/>
</dbReference>
<evidence type="ECO:0000313" key="4">
    <source>
        <dbReference type="EMBL" id="ABF40013.1"/>
    </source>
</evidence>
<dbReference type="EnsemblBacteria" id="ABF40013">
    <property type="protein sequence ID" value="ABF40013"/>
    <property type="gene ID" value="Acid345_1010"/>
</dbReference>
<name>Q1ISY7_KORVE</name>
<feature type="active site" description="Charge relay system" evidence="2">
    <location>
        <position position="148"/>
    </location>
</feature>
<dbReference type="AlphaFoldDB" id="Q1ISY7"/>
<evidence type="ECO:0000259" key="3">
    <source>
        <dbReference type="Pfam" id="PF00561"/>
    </source>
</evidence>
<dbReference type="STRING" id="204669.Acid345_1010"/>
<dbReference type="GO" id="GO:0034338">
    <property type="term" value="F:short-chain carboxylesterase activity"/>
    <property type="evidence" value="ECO:0007669"/>
    <property type="project" value="TreeGrafter"/>
</dbReference>
<keyword evidence="4" id="KW-0378">Hydrolase</keyword>
<dbReference type="InterPro" id="IPR012020">
    <property type="entry name" value="ABHD4"/>
</dbReference>
<dbReference type="OrthoDB" id="332676at2"/>
<evidence type="ECO:0000256" key="1">
    <source>
        <dbReference type="ARBA" id="ARBA00010884"/>
    </source>
</evidence>
<evidence type="ECO:0000256" key="2">
    <source>
        <dbReference type="PIRSR" id="PIRSR005211-1"/>
    </source>
</evidence>
<sequence>MIASGGAAGSAAFVPHPWFKNGHAQTLAGNFQRRRNLLPLAEDRLFNVEEDAQILCHCHWQVDRSARMTLIIVHGLEGSSDSRYVIGTGSKAWKRGWNVVRMNMRNCGGTESLTPTLYHSGMSHDVAAVVKTLINEDRLTEIAVAGFSMGGNLVLKMVGEWGTAAPKEVKAAVGISPAIDLAVSADALHTPGNRIYEWKFMRGLRNRIKRKAKLYPHRYDLRYLRGVTTIRQFDDQITARYSGFTGADDYYARAAAANVVDKIAVPTLVIHSKDDPFIKMTLESRAKLEGNSHIRFIETEFGGHCAFMGTPNGDDDGRWAEKRLVEFVGEHV</sequence>
<feature type="domain" description="AB hydrolase-1" evidence="3">
    <location>
        <begin position="69"/>
        <end position="308"/>
    </location>
</feature>
<dbReference type="SUPFAM" id="SSF53474">
    <property type="entry name" value="alpha/beta-Hydrolases"/>
    <property type="match status" value="1"/>
</dbReference>
<gene>
    <name evidence="4" type="ordered locus">Acid345_1010</name>
</gene>
<dbReference type="ESTHER" id="korve-q1isy7">
    <property type="family name" value="abh_upf0017"/>
</dbReference>
<dbReference type="PANTHER" id="PTHR10794">
    <property type="entry name" value="ABHYDROLASE DOMAIN-CONTAINING PROTEIN"/>
    <property type="match status" value="1"/>
</dbReference>
<dbReference type="RefSeq" id="WP_011521815.1">
    <property type="nucleotide sequence ID" value="NC_008009.1"/>
</dbReference>
<dbReference type="InterPro" id="IPR000073">
    <property type="entry name" value="AB_hydrolase_1"/>
</dbReference>
<accession>Q1ISY7</accession>
<evidence type="ECO:0000313" key="5">
    <source>
        <dbReference type="Proteomes" id="UP000002432"/>
    </source>
</evidence>
<feature type="active site" description="Charge relay system" evidence="2">
    <location>
        <position position="304"/>
    </location>
</feature>
<reference evidence="4 5" key="1">
    <citation type="journal article" date="2009" name="Appl. Environ. Microbiol.">
        <title>Three genomes from the phylum Acidobacteria provide insight into the lifestyles of these microorganisms in soils.</title>
        <authorList>
            <person name="Ward N.L."/>
            <person name="Challacombe J.F."/>
            <person name="Janssen P.H."/>
            <person name="Henrissat B."/>
            <person name="Coutinho P.M."/>
            <person name="Wu M."/>
            <person name="Xie G."/>
            <person name="Haft D.H."/>
            <person name="Sait M."/>
            <person name="Badger J."/>
            <person name="Barabote R.D."/>
            <person name="Bradley B."/>
            <person name="Brettin T.S."/>
            <person name="Brinkac L.M."/>
            <person name="Bruce D."/>
            <person name="Creasy T."/>
            <person name="Daugherty S.C."/>
            <person name="Davidsen T.M."/>
            <person name="DeBoy R.T."/>
            <person name="Detter J.C."/>
            <person name="Dodson R.J."/>
            <person name="Durkin A.S."/>
            <person name="Ganapathy A."/>
            <person name="Gwinn-Giglio M."/>
            <person name="Han C.S."/>
            <person name="Khouri H."/>
            <person name="Kiss H."/>
            <person name="Kothari S.P."/>
            <person name="Madupu R."/>
            <person name="Nelson K.E."/>
            <person name="Nelson W.C."/>
            <person name="Paulsen I."/>
            <person name="Penn K."/>
            <person name="Ren Q."/>
            <person name="Rosovitz M.J."/>
            <person name="Selengut J.D."/>
            <person name="Shrivastava S."/>
            <person name="Sullivan S.A."/>
            <person name="Tapia R."/>
            <person name="Thompson L.S."/>
            <person name="Watkins K.L."/>
            <person name="Yang Q."/>
            <person name="Yu C."/>
            <person name="Zafar N."/>
            <person name="Zhou L."/>
            <person name="Kuske C.R."/>
        </authorList>
    </citation>
    <scope>NUCLEOTIDE SEQUENCE [LARGE SCALE GENOMIC DNA]</scope>
    <source>
        <strain evidence="4 5">Ellin345</strain>
    </source>
</reference>
<dbReference type="GO" id="GO:0047372">
    <property type="term" value="F:monoacylglycerol lipase activity"/>
    <property type="evidence" value="ECO:0007669"/>
    <property type="project" value="TreeGrafter"/>
</dbReference>
<dbReference type="PIRSF" id="PIRSF005211">
    <property type="entry name" value="Ab_hydro_YheT"/>
    <property type="match status" value="1"/>
</dbReference>
<keyword evidence="5" id="KW-1185">Reference proteome</keyword>